<evidence type="ECO:0000313" key="2">
    <source>
        <dbReference type="Proteomes" id="UP001597045"/>
    </source>
</evidence>
<name>A0ABW3M8F7_9PSEU</name>
<organism evidence="1 2">
    <name type="scientific">Kibdelosporangium lantanae</name>
    <dbReference type="NCBI Taxonomy" id="1497396"/>
    <lineage>
        <taxon>Bacteria</taxon>
        <taxon>Bacillati</taxon>
        <taxon>Actinomycetota</taxon>
        <taxon>Actinomycetes</taxon>
        <taxon>Pseudonocardiales</taxon>
        <taxon>Pseudonocardiaceae</taxon>
        <taxon>Kibdelosporangium</taxon>
    </lineage>
</organism>
<proteinExistence type="predicted"/>
<dbReference type="Proteomes" id="UP001597045">
    <property type="component" value="Unassembled WGS sequence"/>
</dbReference>
<dbReference type="EMBL" id="JBHTIS010000793">
    <property type="protein sequence ID" value="MFD1046793.1"/>
    <property type="molecule type" value="Genomic_DNA"/>
</dbReference>
<sequence>MAGVDEGRSVVVGAYAEFLVLNPELLDLCAAWQIRTVDGMANDHSDADYDRRVLELLAGFHQRAETACARLFRTVPRFARYQVRLTEALTRAKAGSRVHVTDSMQSYHSIWFQLHEDLLTTLGIPREH</sequence>
<evidence type="ECO:0000313" key="1">
    <source>
        <dbReference type="EMBL" id="MFD1046793.1"/>
    </source>
</evidence>
<reference evidence="2" key="1">
    <citation type="journal article" date="2019" name="Int. J. Syst. Evol. Microbiol.">
        <title>The Global Catalogue of Microorganisms (GCM) 10K type strain sequencing project: providing services to taxonomists for standard genome sequencing and annotation.</title>
        <authorList>
            <consortium name="The Broad Institute Genomics Platform"/>
            <consortium name="The Broad Institute Genome Sequencing Center for Infectious Disease"/>
            <person name="Wu L."/>
            <person name="Ma J."/>
        </authorList>
    </citation>
    <scope>NUCLEOTIDE SEQUENCE [LARGE SCALE GENOMIC DNA]</scope>
    <source>
        <strain evidence="2">JCM 31486</strain>
    </source>
</reference>
<comment type="caution">
    <text evidence="1">The sequence shown here is derived from an EMBL/GenBank/DDBJ whole genome shotgun (WGS) entry which is preliminary data.</text>
</comment>
<gene>
    <name evidence="1" type="ORF">ACFQ1S_15170</name>
</gene>
<keyword evidence="2" id="KW-1185">Reference proteome</keyword>
<accession>A0ABW3M8F7</accession>
<protein>
    <recommendedName>
        <fullName evidence="3">Transcriptional regulator</fullName>
    </recommendedName>
</protein>
<evidence type="ECO:0008006" key="3">
    <source>
        <dbReference type="Google" id="ProtNLM"/>
    </source>
</evidence>